<feature type="non-terminal residue" evidence="1">
    <location>
        <position position="249"/>
    </location>
</feature>
<proteinExistence type="predicted"/>
<dbReference type="EMBL" id="UINC01164909">
    <property type="protein sequence ID" value="SVD66002.1"/>
    <property type="molecule type" value="Genomic_DNA"/>
</dbReference>
<gene>
    <name evidence="1" type="ORF">METZ01_LOCUS418856</name>
</gene>
<evidence type="ECO:0000313" key="1">
    <source>
        <dbReference type="EMBL" id="SVD66002.1"/>
    </source>
</evidence>
<accession>A0A382X4H6</accession>
<protein>
    <submittedName>
        <fullName evidence="1">Uncharacterized protein</fullName>
    </submittedName>
</protein>
<feature type="non-terminal residue" evidence="1">
    <location>
        <position position="1"/>
    </location>
</feature>
<sequence length="249" mass="28275">VGHFSNVEALGDEDYHLRILEALKRMNHRLVRIENDKLKAVQSVQESLLRQMEEIRDSLQQVQATGEINKSKMLASLGGVKTKISDVDAHLRNKVMSEFDKQKQEEKRFQAQISSLLGQLKNSLATDMESFFKANEQHFTVFNEGNKEKLQQIIYALNSQTEALKQTQDVFTSELIPALDNQNEATRQALLAELTQARAVHEDSIKSNHEQVVAAWAKMDDDNKKLIAILKQSFMVDGEIKNLTAAIQK</sequence>
<reference evidence="1" key="1">
    <citation type="submission" date="2018-05" db="EMBL/GenBank/DDBJ databases">
        <authorList>
            <person name="Lanie J.A."/>
            <person name="Ng W.-L."/>
            <person name="Kazmierczak K.M."/>
            <person name="Andrzejewski T.M."/>
            <person name="Davidsen T.M."/>
            <person name="Wayne K.J."/>
            <person name="Tettelin H."/>
            <person name="Glass J.I."/>
            <person name="Rusch D."/>
            <person name="Podicherti R."/>
            <person name="Tsui H.-C.T."/>
            <person name="Winkler M.E."/>
        </authorList>
    </citation>
    <scope>NUCLEOTIDE SEQUENCE</scope>
</reference>
<dbReference type="AlphaFoldDB" id="A0A382X4H6"/>
<name>A0A382X4H6_9ZZZZ</name>
<organism evidence="1">
    <name type="scientific">marine metagenome</name>
    <dbReference type="NCBI Taxonomy" id="408172"/>
    <lineage>
        <taxon>unclassified sequences</taxon>
        <taxon>metagenomes</taxon>
        <taxon>ecological metagenomes</taxon>
    </lineage>
</organism>